<evidence type="ECO:0000256" key="2">
    <source>
        <dbReference type="ARBA" id="ARBA00022676"/>
    </source>
</evidence>
<dbReference type="InterPro" id="IPR057047">
    <property type="entry name" value="PARP14_KH_5"/>
</dbReference>
<dbReference type="EMBL" id="AFYH01149835">
    <property type="status" value="NOT_ANNOTATED_CDS"/>
    <property type="molecule type" value="Genomic_DNA"/>
</dbReference>
<dbReference type="EMBL" id="AFYH01149833">
    <property type="status" value="NOT_ANNOTATED_CDS"/>
    <property type="molecule type" value="Genomic_DNA"/>
</dbReference>
<evidence type="ECO:0000259" key="11">
    <source>
        <dbReference type="PROSITE" id="PS51154"/>
    </source>
</evidence>
<dbReference type="eggNOG" id="KOG2633">
    <property type="taxonomic scope" value="Eukaryota"/>
</dbReference>
<dbReference type="InterPro" id="IPR012677">
    <property type="entry name" value="Nucleotide-bd_a/b_plait_sf"/>
</dbReference>
<dbReference type="EMBL" id="AFYH01149834">
    <property type="status" value="NOT_ANNOTATED_CDS"/>
    <property type="molecule type" value="Genomic_DNA"/>
</dbReference>
<comment type="similarity">
    <text evidence="6">Belongs to the ARTD/PARP family.</text>
</comment>
<dbReference type="Pfam" id="PF23222">
    <property type="entry name" value="RRM_PARP14_1"/>
    <property type="match status" value="1"/>
</dbReference>
<dbReference type="GO" id="GO:0005634">
    <property type="term" value="C:nucleus"/>
    <property type="evidence" value="ECO:0007669"/>
    <property type="project" value="UniProtKB-SubCell"/>
</dbReference>
<dbReference type="EMBL" id="AFYH01149837">
    <property type="status" value="NOT_ANNOTATED_CDS"/>
    <property type="molecule type" value="Genomic_DNA"/>
</dbReference>
<dbReference type="InterPro" id="IPR057048">
    <property type="entry name" value="PARP14_KH_6"/>
</dbReference>
<dbReference type="EMBL" id="AFYH01149836">
    <property type="status" value="NOT_ANNOTATED_CDS"/>
    <property type="molecule type" value="Genomic_DNA"/>
</dbReference>
<dbReference type="InterPro" id="IPR037197">
    <property type="entry name" value="WWE_dom_sf"/>
</dbReference>
<dbReference type="InterPro" id="IPR004170">
    <property type="entry name" value="WWE_dom"/>
</dbReference>
<dbReference type="Gene3D" id="3.30.720.50">
    <property type="match status" value="1"/>
</dbReference>
<dbReference type="InterPro" id="IPR057043">
    <property type="entry name" value="PARP14_KH_2"/>
</dbReference>
<feature type="domain" description="Macro" evidence="11">
    <location>
        <begin position="1224"/>
        <end position="1398"/>
    </location>
</feature>
<dbReference type="EMBL" id="AFYH01149832">
    <property type="status" value="NOT_ANNOTATED_CDS"/>
    <property type="molecule type" value="Genomic_DNA"/>
</dbReference>
<keyword evidence="13" id="KW-1185">Reference proteome</keyword>
<protein>
    <recommendedName>
        <fullName evidence="7">Poly [ADP-ribose] polymerase</fullName>
        <shortName evidence="7">PARP</shortName>
        <ecNumber evidence="7">2.4.2.-</ecNumber>
    </recommendedName>
</protein>
<reference evidence="13" key="1">
    <citation type="submission" date="2011-08" db="EMBL/GenBank/DDBJ databases">
        <title>The draft genome of Latimeria chalumnae.</title>
        <authorList>
            <person name="Di Palma F."/>
            <person name="Alfoldi J."/>
            <person name="Johnson J."/>
            <person name="Berlin A."/>
            <person name="Gnerre S."/>
            <person name="Jaffe D."/>
            <person name="MacCallum I."/>
            <person name="Young S."/>
            <person name="Walker B.J."/>
            <person name="Lander E."/>
            <person name="Lindblad-Toh K."/>
        </authorList>
    </citation>
    <scope>NUCLEOTIDE SEQUENCE [LARGE SCALE GENOMIC DNA]</scope>
    <source>
        <strain evidence="13">Wild caught</strain>
    </source>
</reference>
<dbReference type="Pfam" id="PF23253">
    <property type="entry name" value="KH_PARP14_6"/>
    <property type="match status" value="1"/>
</dbReference>
<dbReference type="HOGENOM" id="CLU_003288_1_0_1"/>
<dbReference type="GO" id="GO:0005737">
    <property type="term" value="C:cytoplasm"/>
    <property type="evidence" value="ECO:0007669"/>
    <property type="project" value="TreeGrafter"/>
</dbReference>
<dbReference type="PROSITE" id="PS51059">
    <property type="entry name" value="PARP_CATALYTIC"/>
    <property type="match status" value="1"/>
</dbReference>
<dbReference type="SUPFAM" id="SSF117839">
    <property type="entry name" value="WWE domain"/>
    <property type="match status" value="1"/>
</dbReference>
<dbReference type="GO" id="GO:0070212">
    <property type="term" value="P:protein poly-ADP-ribosylation"/>
    <property type="evidence" value="ECO:0007669"/>
    <property type="project" value="TreeGrafter"/>
</dbReference>
<dbReference type="PANTHER" id="PTHR14453">
    <property type="entry name" value="PARP/ZINC FINGER CCCH TYPE DOMAIN CONTAINING PROTEIN"/>
    <property type="match status" value="1"/>
</dbReference>
<dbReference type="Pfam" id="PF23252">
    <property type="entry name" value="KH_PARP14_5"/>
    <property type="match status" value="1"/>
</dbReference>
<dbReference type="SMART" id="SM00506">
    <property type="entry name" value="A1pp"/>
    <property type="match status" value="3"/>
</dbReference>
<dbReference type="Pfam" id="PF00644">
    <property type="entry name" value="PARP"/>
    <property type="match status" value="1"/>
</dbReference>
<dbReference type="Ensembl" id="ENSLACT00000013815.1">
    <property type="protein sequence ID" value="ENSLACP00000013718.1"/>
    <property type="gene ID" value="ENSLACG00000012073.1"/>
</dbReference>
<dbReference type="InterPro" id="IPR012317">
    <property type="entry name" value="Poly(ADP-ribose)pol_cat_dom"/>
</dbReference>
<name>H3AVP7_LATCH</name>
<feature type="domain" description="Macro" evidence="11">
    <location>
        <begin position="1010"/>
        <end position="1197"/>
    </location>
</feature>
<evidence type="ECO:0000256" key="7">
    <source>
        <dbReference type="RuleBase" id="RU362114"/>
    </source>
</evidence>
<dbReference type="CDD" id="cd01439">
    <property type="entry name" value="TCCD_inducible_PARP_like"/>
    <property type="match status" value="1"/>
</dbReference>
<dbReference type="GO" id="GO:1990404">
    <property type="term" value="F:NAD+-protein mono-ADP-ribosyltransferase activity"/>
    <property type="evidence" value="ECO:0007669"/>
    <property type="project" value="TreeGrafter"/>
</dbReference>
<dbReference type="InterPro" id="IPR052056">
    <property type="entry name" value="Mono-ARTD/PARP"/>
</dbReference>
<dbReference type="SUPFAM" id="SSF56399">
    <property type="entry name" value="ADP-ribosylation"/>
    <property type="match status" value="1"/>
</dbReference>
<sequence>MAGPYLYPLVVEGDWNPEQAKTLKNKLHVYFQKKKLSGGGECTVEHEDPSKNRAIVSFREEGARKRVLEKKEHELVLQQQKVHLTVRLPDTPADTPADTNVLTEQPKSLSAITDQRISDKSLTETRVESKPAQKTGSEQQRTILVLVSKDNLETSHLEMYFENKKRSGGGLIQSTHRDGDLVKITFEKAEGICEFIEKWSRHSRVKEQRITARPLEVTKSIRVDNLPSNISEDFILVYFESPKNGGGTVEDAELSPEDNSAVVTFEDPEVVINVMKKKHTISKTSVHIYPYYKSLGTVLYGDKRPVFKMPAPFVMSVNPYVWAFLKGDSPSMQTINNHMSGFFCELVWPQSGSENPDVKIIPSSALLKQRATVANLEKKWKEEAIKAFDQITSDFKVVEFSASMSEWDTFQQELASFPNDGISIVSDLSKEKVVIAGRSETVQGLQDRFRETLECAKEKNNRERSSVTELVKVSPARYAILQNDGLPEKMLGRFPHMKMTYDTTVKCLTLLGLRSEVYSAKSEILEKVMEMKQKQIEVDGFLRRFLREGDTEAISNRLFITNGISALCQLQNNTVELIGDSDTSLVKAETLIKKALDFRFIEVEDGKVLKKLEWKDLMRNLEKMYNSDQKSVLVEEVILDNCEQILLAGYSDLVMEAYEQLFDFINKNTFIKTAIPVKSRAIMTFIKSKKQLWSEVEKSNITFEFDEQSRKISIVLRGAKADTPQAVTLIKNTLSSLHFEILNIDKPGAKKYFQEKEDLFVDSVMHKFNCMLRLQGDDDYVEDDWEMVGDGDGGRDGDGSRLQCQVILPDGTVIAVYKEDLCHHQVDVVVNASNEELQHYGGLAGALRKAAGPVLQKQCDDVVSRRGRLKAGQVAITDAGKLSCKKVIHAVGPRWQAFPPQEAMGLLNKAVLNSLTLAGSNKHQSIAIPAISSGIFGFPLDSCADIIVRSVREYWENTFGTSTLKRIHLVNLDKETVRATASAVKRVFNDHLSQDSQGPKKPRLEIQHGGWSLPTQTKEGLTIMVNKGSIEEARTNAVVNSVAKDLNLNAGAVSKAVLQNAGPELQELLKEEAQGKPVGVGSVFITKGCNLDCDYVLHVLSPAWQQGKPSAEKALKDVIRQCLEETEALQLNSVTFPAIGTGNLSFPKPLVAALMLDEALRFSRKNNPTYLREVHFTLHPGDGQSIQAFSDAYKQRFSIQPTKNKDKSSSGDASGSKGTVSTSASGGNEVQMGSVVLQVASGDITKESTDVIVSSSNNNFTLKAGVSKAILEAAGNAVELECQQLGAQANQEYVITQSGNLQCKKIIHVAGVTDLNQIQVVVGKIIQECEQSGFSSVAFPALGTGQGGVSPSSVADAMINAVADFARQNSNPTLKKVKIVIFQAQMLTEFYNCMQKKEDGNLPEEEPFWKKLLYSVFSKPKHSKKGTGNEDFLIMKNKIEPAILQICGECRESVENTKEWIQEIILKEQYTEKIQSEWILSFDKADHQKISELQEELQVAIKLEYTQTCPVIEICGLTRDVLAASKEIMTMIDTAKDHSAARQRAELFSGLVEWQFEKGNSFMPFDCMANLKLEEAYDQKKKSILISIQNENFTVNFDTMVATGDRRHTMKIKRVSKAEDQKYDIPDFWDDQKSQEYMSVLLTPTSKEYKEVETLFKISCANFKIDQIERIQNPALWMNYQIKKKSMDTKNGNTKNEKRLFHGTRLDSINLINKDGFNRSYAGMNAAVWGNGSYFAMNASYSAHDTYSPADTSGLKHVYLSRVLTGLHCVGSGGLKAPPPKSTNDPTDMYDSVTDNGQTMYVIFNDIQAYPEYHIAFRR</sequence>
<dbReference type="OMA" id="KCFSRTA"/>
<evidence type="ECO:0000256" key="4">
    <source>
        <dbReference type="ARBA" id="ARBA00023027"/>
    </source>
</evidence>
<evidence type="ECO:0000256" key="8">
    <source>
        <dbReference type="SAM" id="MobiDB-lite"/>
    </source>
</evidence>
<dbReference type="GO" id="GO:0003676">
    <property type="term" value="F:nucleic acid binding"/>
    <property type="evidence" value="ECO:0007669"/>
    <property type="project" value="InterPro"/>
</dbReference>
<dbReference type="SUPFAM" id="SSF54928">
    <property type="entry name" value="RNA-binding domain, RBD"/>
    <property type="match status" value="1"/>
</dbReference>
<dbReference type="GO" id="GO:0003714">
    <property type="term" value="F:transcription corepressor activity"/>
    <property type="evidence" value="ECO:0007669"/>
    <property type="project" value="TreeGrafter"/>
</dbReference>
<dbReference type="SUPFAM" id="SSF52949">
    <property type="entry name" value="Macro domain-like"/>
    <property type="match status" value="3"/>
</dbReference>
<dbReference type="Gene3D" id="3.90.228.10">
    <property type="match status" value="1"/>
</dbReference>
<evidence type="ECO:0000256" key="3">
    <source>
        <dbReference type="ARBA" id="ARBA00022679"/>
    </source>
</evidence>
<evidence type="ECO:0000313" key="12">
    <source>
        <dbReference type="Ensembl" id="ENSLACP00000013718.1"/>
    </source>
</evidence>
<evidence type="ECO:0000256" key="6">
    <source>
        <dbReference type="ARBA" id="ARBA00024347"/>
    </source>
</evidence>
<dbReference type="Pfam" id="PF23249">
    <property type="entry name" value="KH_PARP14_3"/>
    <property type="match status" value="1"/>
</dbReference>
<dbReference type="Pfam" id="PF01661">
    <property type="entry name" value="Macro"/>
    <property type="match status" value="3"/>
</dbReference>
<evidence type="ECO:0000256" key="5">
    <source>
        <dbReference type="ARBA" id="ARBA00023242"/>
    </source>
</evidence>
<dbReference type="InterPro" id="IPR035979">
    <property type="entry name" value="RBD_domain_sf"/>
</dbReference>
<dbReference type="Pfam" id="PF23248">
    <property type="entry name" value="KH_PARP14_2"/>
    <property type="match status" value="1"/>
</dbReference>
<dbReference type="InterPro" id="IPR057051">
    <property type="entry name" value="PARP14_RPM_1"/>
</dbReference>
<dbReference type="GO" id="GO:0003950">
    <property type="term" value="F:NAD+ poly-ADP-ribosyltransferase activity"/>
    <property type="evidence" value="ECO:0007669"/>
    <property type="project" value="UniProtKB-UniRule"/>
</dbReference>
<dbReference type="Gene3D" id="3.40.220.10">
    <property type="entry name" value="Leucine Aminopeptidase, subunit E, domain 1"/>
    <property type="match status" value="3"/>
</dbReference>
<evidence type="ECO:0000313" key="13">
    <source>
        <dbReference type="Proteomes" id="UP000008672"/>
    </source>
</evidence>
<dbReference type="InterPro" id="IPR057046">
    <property type="entry name" value="PARP14_KH_4"/>
</dbReference>
<evidence type="ECO:0000259" key="9">
    <source>
        <dbReference type="PROSITE" id="PS50918"/>
    </source>
</evidence>
<dbReference type="InterPro" id="IPR057045">
    <property type="entry name" value="PARP14_KH_3"/>
</dbReference>
<dbReference type="Pfam" id="PF23251">
    <property type="entry name" value="KH_PARP14_4"/>
    <property type="match status" value="1"/>
</dbReference>
<organism evidence="12 13">
    <name type="scientific">Latimeria chalumnae</name>
    <name type="common">Coelacanth</name>
    <dbReference type="NCBI Taxonomy" id="7897"/>
    <lineage>
        <taxon>Eukaryota</taxon>
        <taxon>Metazoa</taxon>
        <taxon>Chordata</taxon>
        <taxon>Craniata</taxon>
        <taxon>Vertebrata</taxon>
        <taxon>Euteleostomi</taxon>
        <taxon>Coelacanthiformes</taxon>
        <taxon>Coelacanthidae</taxon>
        <taxon>Latimeria</taxon>
    </lineage>
</organism>
<keyword evidence="5" id="KW-0539">Nucleus</keyword>
<feature type="domain" description="WWE" evidence="9">
    <location>
        <begin position="1540"/>
        <end position="1617"/>
    </location>
</feature>
<dbReference type="Proteomes" id="UP000008672">
    <property type="component" value="Unassembled WGS sequence"/>
</dbReference>
<dbReference type="InterPro" id="IPR057044">
    <property type="entry name" value="PARP14_KH_1"/>
</dbReference>
<dbReference type="PANTHER" id="PTHR14453:SF89">
    <property type="entry name" value="PROTEIN MONO-ADP-RIBOSYLTRANSFERASE PARP14"/>
    <property type="match status" value="1"/>
</dbReference>
<dbReference type="InParanoid" id="H3AVP7"/>
<feature type="region of interest" description="Disordered" evidence="8">
    <location>
        <begin position="1200"/>
        <end position="1227"/>
    </location>
</feature>
<dbReference type="PROSITE" id="PS51154">
    <property type="entry name" value="MACRO"/>
    <property type="match status" value="3"/>
</dbReference>
<gene>
    <name evidence="12" type="primary">PARP14</name>
</gene>
<dbReference type="GeneTree" id="ENSGT00940000154311"/>
<dbReference type="FunFam" id="3.90.228.10:FF:000008">
    <property type="entry name" value="Poly [ADP-ribose] polymerase"/>
    <property type="match status" value="1"/>
</dbReference>
<dbReference type="InterPro" id="IPR043472">
    <property type="entry name" value="Macro_dom-like"/>
</dbReference>
<accession>H3AVP7</accession>
<feature type="domain" description="PARP catalytic" evidence="10">
    <location>
        <begin position="1625"/>
        <end position="1819"/>
    </location>
</feature>
<dbReference type="CDD" id="cd02903">
    <property type="entry name" value="Macro_BAL-like"/>
    <property type="match status" value="2"/>
</dbReference>
<dbReference type="Pfam" id="PF22005">
    <property type="entry name" value="WWE_1"/>
    <property type="match status" value="1"/>
</dbReference>
<reference evidence="12" key="2">
    <citation type="submission" date="2025-08" db="UniProtKB">
        <authorList>
            <consortium name="Ensembl"/>
        </authorList>
    </citation>
    <scope>IDENTIFICATION</scope>
</reference>
<evidence type="ECO:0000259" key="10">
    <source>
        <dbReference type="PROSITE" id="PS51059"/>
    </source>
</evidence>
<dbReference type="CDD" id="cd12300">
    <property type="entry name" value="RRM1_PAR14"/>
    <property type="match status" value="1"/>
</dbReference>
<dbReference type="EC" id="2.4.2.-" evidence="7"/>
<dbReference type="Gene3D" id="3.30.70.330">
    <property type="match status" value="3"/>
</dbReference>
<dbReference type="InterPro" id="IPR002589">
    <property type="entry name" value="Macro_dom"/>
</dbReference>
<dbReference type="FunCoup" id="H3AVP7">
    <property type="interactions" value="1649"/>
</dbReference>
<proteinExistence type="inferred from homology"/>
<dbReference type="CDD" id="cd02907">
    <property type="entry name" value="Macro_Af1521_BAL-like"/>
    <property type="match status" value="1"/>
</dbReference>
<comment type="subcellular location">
    <subcellularLocation>
        <location evidence="1">Nucleus</location>
    </subcellularLocation>
</comment>
<dbReference type="InterPro" id="IPR054596">
    <property type="entry name" value="PARP14_WWE"/>
</dbReference>
<dbReference type="Pfam" id="PF23084">
    <property type="entry name" value="KH_PARP14_1"/>
    <property type="match status" value="1"/>
</dbReference>
<evidence type="ECO:0000256" key="1">
    <source>
        <dbReference type="ARBA" id="ARBA00004123"/>
    </source>
</evidence>
<keyword evidence="4 7" id="KW-0520">NAD</keyword>
<reference evidence="12" key="3">
    <citation type="submission" date="2025-09" db="UniProtKB">
        <authorList>
            <consortium name="Ensembl"/>
        </authorList>
    </citation>
    <scope>IDENTIFICATION</scope>
</reference>
<feature type="domain" description="Macro" evidence="11">
    <location>
        <begin position="801"/>
        <end position="988"/>
    </location>
</feature>
<dbReference type="InterPro" id="IPR057049">
    <property type="entry name" value="PARP14_KH_8"/>
</dbReference>
<dbReference type="PROSITE" id="PS50918">
    <property type="entry name" value="WWE"/>
    <property type="match status" value="1"/>
</dbReference>
<dbReference type="GO" id="GO:0010629">
    <property type="term" value="P:negative regulation of gene expression"/>
    <property type="evidence" value="ECO:0007669"/>
    <property type="project" value="TreeGrafter"/>
</dbReference>
<dbReference type="Pfam" id="PF23085">
    <property type="entry name" value="RRM_PARP14_3"/>
    <property type="match status" value="1"/>
</dbReference>
<dbReference type="Pfam" id="PF23254">
    <property type="entry name" value="KH_PARP14_8"/>
    <property type="match status" value="1"/>
</dbReference>
<keyword evidence="3 7" id="KW-0808">Transferase</keyword>
<dbReference type="STRING" id="7897.ENSLACP00000013718"/>
<keyword evidence="2 7" id="KW-0328">Glycosyltransferase</keyword>